<evidence type="ECO:0000256" key="5">
    <source>
        <dbReference type="ARBA" id="ARBA00022484"/>
    </source>
</evidence>
<evidence type="ECO:0000256" key="8">
    <source>
        <dbReference type="ARBA" id="ARBA00022741"/>
    </source>
</evidence>
<dbReference type="EC" id="2.7.7.48" evidence="3 16"/>
<evidence type="ECO:0000256" key="3">
    <source>
        <dbReference type="ARBA" id="ARBA00012494"/>
    </source>
</evidence>
<dbReference type="InterPro" id="IPR042032">
    <property type="entry name" value="RNA-dir_pol_4-hel_dom"/>
</dbReference>
<dbReference type="RefSeq" id="YP_008145313.1">
    <property type="nucleotide sequence ID" value="NC_021625.1"/>
</dbReference>
<dbReference type="Gene3D" id="1.10.10.1990">
    <property type="entry name" value="Viral RNA-directed RNA polymerase, 4-helical domain"/>
    <property type="match status" value="1"/>
</dbReference>
<dbReference type="Pfam" id="PF12289">
    <property type="entry name" value="Rotavirus_VP1"/>
    <property type="match status" value="1"/>
</dbReference>
<evidence type="ECO:0000313" key="18">
    <source>
        <dbReference type="EMBL" id="AFK65656.1"/>
    </source>
</evidence>
<evidence type="ECO:0000259" key="17">
    <source>
        <dbReference type="PROSITE" id="PS50523"/>
    </source>
</evidence>
<evidence type="ECO:0000313" key="19">
    <source>
        <dbReference type="Proteomes" id="UP000204532"/>
    </source>
</evidence>
<dbReference type="EMBL" id="JN596591">
    <property type="protein sequence ID" value="AFK65656.1"/>
    <property type="molecule type" value="Genomic_RNA"/>
</dbReference>
<keyword evidence="9 16" id="KW-0460">Magnesium</keyword>
<evidence type="ECO:0000256" key="4">
    <source>
        <dbReference type="ARBA" id="ARBA00022412"/>
    </source>
</evidence>
<reference evidence="19" key="3">
    <citation type="journal article" date="2013" name="Infect. Genet. Evol.">
        <title>Analysis of rotavirus species diversity and evolution including the newly determined full-length genome sequences of rotavirus F and G.</title>
        <authorList>
            <person name="Kindler E."/>
            <person name="Trojnar E."/>
            <person name="Heckel G."/>
            <person name="Otto P.H."/>
            <person name="Johne R."/>
        </authorList>
    </citation>
    <scope>NUCLEOTIDE SEQUENCE [LARGE SCALE GENOMIC DNA]</scope>
</reference>
<name>I6QGT9_9REOV</name>
<evidence type="ECO:0000256" key="1">
    <source>
        <dbReference type="ARBA" id="ARBA00001946"/>
    </source>
</evidence>
<protein>
    <recommendedName>
        <fullName evidence="4 16">RNA-directed RNA polymerase</fullName>
        <ecNumber evidence="3 16">2.7.7.48</ecNumber>
    </recommendedName>
    <alternativeName>
        <fullName evidence="13 16">Protein VP1</fullName>
    </alternativeName>
</protein>
<reference evidence="18 19" key="2">
    <citation type="journal article" date="2012" name="Virology">
        <title>Rotavirus RNA polymerases resolve into two phylogenetically distinct classes that differ in their mechanism of template recognition.</title>
        <authorList>
            <person name="Ogden K.M."/>
            <person name="Johne R."/>
            <person name="Patton J.T."/>
        </authorList>
    </citation>
    <scope>NUCLEOTIDE SEQUENCE [LARGE SCALE GENOMIC DNA]</scope>
    <source>
        <strain evidence="18">Chicken/03V0568/DEU/2003</strain>
    </source>
</reference>
<evidence type="ECO:0000256" key="10">
    <source>
        <dbReference type="ARBA" id="ARBA00022844"/>
    </source>
</evidence>
<evidence type="ECO:0000256" key="11">
    <source>
        <dbReference type="ARBA" id="ARBA00022884"/>
    </source>
</evidence>
<dbReference type="InterPro" id="IPR022071">
    <property type="entry name" value="Rotavirus_VP1_C"/>
</dbReference>
<evidence type="ECO:0000256" key="12">
    <source>
        <dbReference type="ARBA" id="ARBA00022953"/>
    </source>
</evidence>
<keyword evidence="8 16" id="KW-0547">Nucleotide-binding</keyword>
<dbReference type="GO" id="GO:0000166">
    <property type="term" value="F:nucleotide binding"/>
    <property type="evidence" value="ECO:0007669"/>
    <property type="project" value="UniProtKB-KW"/>
</dbReference>
<dbReference type="GO" id="GO:0003968">
    <property type="term" value="F:RNA-directed RNA polymerase activity"/>
    <property type="evidence" value="ECO:0007669"/>
    <property type="project" value="UniProtKB-KW"/>
</dbReference>
<dbReference type="InterPro" id="IPR001795">
    <property type="entry name" value="RNA-dir_pol_luteovirus"/>
</dbReference>
<evidence type="ECO:0000256" key="2">
    <source>
        <dbReference type="ARBA" id="ARBA00009581"/>
    </source>
</evidence>
<evidence type="ECO:0000256" key="6">
    <source>
        <dbReference type="ARBA" id="ARBA00022679"/>
    </source>
</evidence>
<dbReference type="GO" id="GO:0044423">
    <property type="term" value="C:virion component"/>
    <property type="evidence" value="ECO:0007669"/>
    <property type="project" value="UniProtKB-KW"/>
</dbReference>
<evidence type="ECO:0000256" key="14">
    <source>
        <dbReference type="ARBA" id="ARBA00047168"/>
    </source>
</evidence>
<dbReference type="InterPro" id="IPR043502">
    <property type="entry name" value="DNA/RNA_pol_sf"/>
</dbReference>
<comment type="subunit">
    <text evidence="14">Interacts with VP3. Interacts with VP2; this interaction activates VP1. Interacts with NSP5; this interaction is probably necessary for the formation of functional virus factories. Interacts with NSP2; this interaction is weak.</text>
</comment>
<comment type="similarity">
    <text evidence="2 16">Belongs to the reoviridae RNA-directed RNA polymerase family.</text>
</comment>
<keyword evidence="5 16" id="KW-0696">RNA-directed RNA polymerase</keyword>
<comment type="catalytic activity">
    <reaction evidence="15 16">
        <text>RNA(n) + a ribonucleoside 5'-triphosphate = RNA(n+1) + diphosphate</text>
        <dbReference type="Rhea" id="RHEA:21248"/>
        <dbReference type="Rhea" id="RHEA-COMP:14527"/>
        <dbReference type="Rhea" id="RHEA-COMP:17342"/>
        <dbReference type="ChEBI" id="CHEBI:33019"/>
        <dbReference type="ChEBI" id="CHEBI:61557"/>
        <dbReference type="ChEBI" id="CHEBI:140395"/>
        <dbReference type="EC" id="2.7.7.48"/>
    </reaction>
</comment>
<dbReference type="Gene3D" id="3.30.70.2480">
    <property type="match status" value="1"/>
</dbReference>
<dbReference type="Gene3D" id="1.20.120.1400">
    <property type="match status" value="1"/>
</dbReference>
<sequence length="1086" mass="125384">MGTYDALLEEYIHFLYSDDSLSVIPIYYTSNVDIHQELSKYHTELIEYNKIKARTKKHDFNKLESIHAKYNESISKSRRLSIVVYAYGKHDAVERKIVKYATKKPLIADLTANELDYENNKLTKDLYDEKSYTDYLMDPAISTSLTSNLNACMFTIETETNEKQRKRYYELFTIVASTLHHYGIPRHDSKYRYTYEQMRDKPYYIVPWANSAIEMLMSVNNHDDFVIARELITYSFSNRSTLAKIVSSPMSIMTALLDINGTFITDESLQLQYSSKMIKALVTDEAKKELEEMLQKMIDLGLVDIPNILLSWIENPRLDTFHRVANVYSWSFHVGYRKQLMQDAVQDQLSVEYSENVDKTMYDEYYNYIKEDYIRMLKDDVIKSTTILKQHELAGLLSMSSASNGKKMEIKFGSKKLFTTRKNMHVMSDVSSGNYNSSIVPPVDATSPIPLGRRDVPGRRTRVIFILPYEYFLAQHAIVELLLKQAKHTREFSEFYSSANQLLSYGDTMRELNPSTIIIYTDVSQWDGSQHNTQPFRKAIMAAMQDLQAYTTDQNVERALNKYYETQRQLMNSYVTIDDKIIQYGAVASGEKQTKIANSIANLALIKTVLNKLSAKYTFNIKLIRVDGDDNYTVIESRSQVTQELLSNLSKDIKDTYALMNVKVKALVSTTGLEMAKRYIAGGRIYFRAGINILNNEKRNQQTAWDQAAILYASYTVNKLRGFITNRTFILTKIMQMTSVKISGVLRIFPASDVLTLNSTYKVFDEVDYAVNYKVDADSLMLQKLLIKVSQSRSKVADEISKSHIFSNYVKYISTMLLKIPNKTIEQGLAKTEKAKLNSYPPISLEKRKTQLDTLIKTLQYPIIYVGGKTTLNDVVSVVDQYVEYKSIDPEKKYRNYSPMLPTDISEVITVIGSRLSSYEDHAGKSAIAKLISTYSVYRPSIEELYAIITKRENEIKLYMLSLSVPLQDVDAYIASQTYKRDKYLILQSYVYDLLSINYGAYQLFDFESEFFSKYITYVAMSKVPSAEFLVGTYVKLKIINRYLTERKWYSANITIPKHEYMKINKLTWEISSVRSPYTSANFFQE</sequence>
<keyword evidence="6 16" id="KW-0808">Transferase</keyword>
<dbReference type="GeneID" id="16028488"/>
<evidence type="ECO:0000256" key="13">
    <source>
        <dbReference type="ARBA" id="ARBA00032403"/>
    </source>
</evidence>
<comment type="function">
    <text evidence="16">RNA-directed RNA polymerase that is involved in both transcription and genome replication. Together with VP3 capping enzyme, forms an enzyme complex positioned near the channels situated at each of the five-fold vertices of the core. Following infection, the outermost layer of the virus is lost, leaving a double-layered particle (DLP) made up of the core and VP6 shell. VP1 then catalyzes the transcription of fully conservative plus-strand genomic RNAs that are extruded through the DLP's channels into the cytoplasm where they function as mRNAs for translation of viral proteins. One copy of each of the viral (+)RNAs is also recruited during core assembly, together with newly synthesized polymerase complexes and VP2. The polymerase of these novo-formed particles catalyzes the synthesis of complementary minus-strands leading to dsRNA formation. To do so, the polymerase specifically recognizes and binds 4 bases 5'-UGUG-3' in the conserved 3'-sequence of plus-strand RNA templates. VP2 presumably activates the autoinhibited VP1-RNA complex to coordinate packaging and genome replication. Once dsRNA synthesis is complete, the polymerase switches to the transcriptional mode, thus providing secondary transcription.</text>
</comment>
<keyword evidence="19" id="KW-1185">Reference proteome</keyword>
<dbReference type="Gene3D" id="1.10.357.80">
    <property type="match status" value="2"/>
</dbReference>
<dbReference type="PROSITE" id="PS50523">
    <property type="entry name" value="RDRP_DSRNA_REO"/>
    <property type="match status" value="1"/>
</dbReference>
<feature type="domain" description="RdRp catalytic" evidence="17">
    <location>
        <begin position="503"/>
        <end position="685"/>
    </location>
</feature>
<dbReference type="InterPro" id="IPR007097">
    <property type="entry name" value="RNA-dir_pol_reovirus"/>
</dbReference>
<dbReference type="Pfam" id="PF02123">
    <property type="entry name" value="RdRP_4"/>
    <property type="match status" value="1"/>
</dbReference>
<dbReference type="Proteomes" id="UP000204532">
    <property type="component" value="Genome"/>
</dbReference>
<evidence type="ECO:0000256" key="15">
    <source>
        <dbReference type="ARBA" id="ARBA00048744"/>
    </source>
</evidence>
<dbReference type="GO" id="GO:0003723">
    <property type="term" value="F:RNA binding"/>
    <property type="evidence" value="ECO:0007669"/>
    <property type="project" value="UniProtKB-KW"/>
</dbReference>
<evidence type="ECO:0000256" key="16">
    <source>
        <dbReference type="RuleBase" id="RU363117"/>
    </source>
</evidence>
<organism evidence="18 19">
    <name type="scientific">Rotavirus F chicken/03V0568/DEU/2003</name>
    <dbReference type="NCBI Taxonomy" id="994994"/>
    <lineage>
        <taxon>Viruses</taxon>
        <taxon>Riboviria</taxon>
        <taxon>Orthornavirae</taxon>
        <taxon>Duplornaviricota</taxon>
        <taxon>Resentoviricetes</taxon>
        <taxon>Reovirales</taxon>
        <taxon>Sedoreoviridae</taxon>
        <taxon>Rotavirus</taxon>
        <taxon>Rotavirus phigastroenteritidis</taxon>
        <taxon>Rotavirus F</taxon>
    </lineage>
</organism>
<dbReference type="GO" id="GO:0019079">
    <property type="term" value="P:viral genome replication"/>
    <property type="evidence" value="ECO:0007669"/>
    <property type="project" value="InterPro"/>
</dbReference>
<comment type="subunit">
    <text evidence="16">Interacts with VP3 (Potential). Interacts with VP2; this interaction activates VP1. Interacts with NSP5; this interaction is probably necessary for the formation of functional virus factories. Interacts with NSP2; this interaction is weak.</text>
</comment>
<comment type="cofactor">
    <cofactor evidence="1 16">
        <name>Mg(2+)</name>
        <dbReference type="ChEBI" id="CHEBI:18420"/>
    </cofactor>
</comment>
<dbReference type="Gene3D" id="1.20.120.1390">
    <property type="match status" value="1"/>
</dbReference>
<comment type="subcellular location">
    <subcellularLocation>
        <location evidence="16">Virion</location>
    </subcellularLocation>
    <text evidence="16">Attached inside the inner capsid as a minor component. Also found in spherical cytoplasmic structures, called virus factories, that appear early after infection and are the site of viral replication and packaging.</text>
</comment>
<evidence type="ECO:0000256" key="9">
    <source>
        <dbReference type="ARBA" id="ARBA00022842"/>
    </source>
</evidence>
<dbReference type="SMR" id="I6QGT9"/>
<keyword evidence="10 16" id="KW-0946">Virion</keyword>
<keyword evidence="7 16" id="KW-0548">Nucleotidyltransferase</keyword>
<dbReference type="SUPFAM" id="SSF56672">
    <property type="entry name" value="DNA/RNA polymerases"/>
    <property type="match status" value="1"/>
</dbReference>
<keyword evidence="12 16" id="KW-0693">Viral RNA replication</keyword>
<dbReference type="OrthoDB" id="934at10239"/>
<accession>I6QGT9</accession>
<dbReference type="KEGG" id="vg:16028488"/>
<keyword evidence="11 16" id="KW-0694">RNA-binding</keyword>
<evidence type="ECO:0000256" key="7">
    <source>
        <dbReference type="ARBA" id="ARBA00022695"/>
    </source>
</evidence>
<reference evidence="19" key="1">
    <citation type="journal article" date="2011" name="Virology">
        <title>Sequence analysis of the VP6-encoding genome segment of avian group F and G rotaviruses.</title>
        <authorList>
            <person name="Johne R."/>
            <person name="Otto P."/>
            <person name="Roth B."/>
            <person name="Lohren U."/>
            <person name="Belnap D."/>
            <person name="Reetz J."/>
            <person name="Trojnar E."/>
        </authorList>
    </citation>
    <scope>NUCLEOTIDE SEQUENCE [LARGE SCALE GENOMIC DNA]</scope>
</reference>
<proteinExistence type="inferred from homology"/>
<dbReference type="GO" id="GO:0006351">
    <property type="term" value="P:DNA-templated transcription"/>
    <property type="evidence" value="ECO:0007669"/>
    <property type="project" value="InterPro"/>
</dbReference>